<dbReference type="CDD" id="cd08899">
    <property type="entry name" value="SRPBCC_CalC_Aha1-like_6"/>
    <property type="match status" value="1"/>
</dbReference>
<comment type="caution">
    <text evidence="3">The sequence shown here is derived from an EMBL/GenBank/DDBJ whole genome shotgun (WGS) entry which is preliminary data.</text>
</comment>
<evidence type="ECO:0000313" key="3">
    <source>
        <dbReference type="EMBL" id="NMH93535.1"/>
    </source>
</evidence>
<comment type="similarity">
    <text evidence="1">Belongs to the AHA1 family.</text>
</comment>
<evidence type="ECO:0000259" key="2">
    <source>
        <dbReference type="Pfam" id="PF08327"/>
    </source>
</evidence>
<dbReference type="Gene3D" id="3.30.530.20">
    <property type="match status" value="2"/>
</dbReference>
<feature type="domain" description="Activator of Hsp90 ATPase homologue 1/2-like C-terminal" evidence="2">
    <location>
        <begin position="213"/>
        <end position="282"/>
    </location>
</feature>
<proteinExistence type="inferred from homology"/>
<dbReference type="EMBL" id="JAAXKZ010000072">
    <property type="protein sequence ID" value="NMH93535.1"/>
    <property type="molecule type" value="Genomic_DNA"/>
</dbReference>
<evidence type="ECO:0000313" key="4">
    <source>
        <dbReference type="Proteomes" id="UP000586918"/>
    </source>
</evidence>
<protein>
    <submittedName>
        <fullName evidence="3">Toxin-antitoxin system toxin subunit</fullName>
    </submittedName>
</protein>
<dbReference type="SUPFAM" id="SSF55961">
    <property type="entry name" value="Bet v1-like"/>
    <property type="match status" value="2"/>
</dbReference>
<keyword evidence="4" id="KW-1185">Reference proteome</keyword>
<dbReference type="Pfam" id="PF08327">
    <property type="entry name" value="AHSA1"/>
    <property type="match status" value="2"/>
</dbReference>
<feature type="domain" description="Activator of Hsp90 ATPase homologue 1/2-like C-terminal" evidence="2">
    <location>
        <begin position="22"/>
        <end position="133"/>
    </location>
</feature>
<accession>A0A848DLV4</accession>
<dbReference type="Proteomes" id="UP000586918">
    <property type="component" value="Unassembled WGS sequence"/>
</dbReference>
<dbReference type="InterPro" id="IPR023393">
    <property type="entry name" value="START-like_dom_sf"/>
</dbReference>
<gene>
    <name evidence="3" type="ORF">HF519_18545</name>
</gene>
<dbReference type="AlphaFoldDB" id="A0A848DLV4"/>
<dbReference type="InterPro" id="IPR013538">
    <property type="entry name" value="ASHA1/2-like_C"/>
</dbReference>
<evidence type="ECO:0000256" key="1">
    <source>
        <dbReference type="ARBA" id="ARBA00006817"/>
    </source>
</evidence>
<reference evidence="3 4" key="1">
    <citation type="submission" date="2020-04" db="EMBL/GenBank/DDBJ databases">
        <authorList>
            <person name="Klaysubun C."/>
            <person name="Duangmal K."/>
            <person name="Lipun K."/>
        </authorList>
    </citation>
    <scope>NUCLEOTIDE SEQUENCE [LARGE SCALE GENOMIC DNA]</scope>
    <source>
        <strain evidence="3 4">DSM 45300</strain>
    </source>
</reference>
<sequence>MSETLRKVDGRSVLRMERPLAHPPEKVWRAITEPAHVDRWFPFAVKVDPRAGGAIRFVGHDVGGGPETEGVITDFDPPKVFAYTWGEDHLRWEVVADGTGSVLVLTHTFDDHAGAASFAAGWMSCIGALVEVLAGAPVSRAGDMIATHEAFVGRFGLDRGSVEAGADGWTVRFERQLTRPVDATWAAIGGPEAAVGAPAPAAATVDAVPAGPVSAVEAPAALEYEWRSAGRPAGRVRWELEPGTGHGARLLLTQTGPAAPEGERDAALEAWRTRIESLAAVLAALPPG</sequence>
<name>A0A848DLV4_9PSEU</name>
<organism evidence="3 4">
    <name type="scientific">Pseudonocardia bannensis</name>
    <dbReference type="NCBI Taxonomy" id="630973"/>
    <lineage>
        <taxon>Bacteria</taxon>
        <taxon>Bacillati</taxon>
        <taxon>Actinomycetota</taxon>
        <taxon>Actinomycetes</taxon>
        <taxon>Pseudonocardiales</taxon>
        <taxon>Pseudonocardiaceae</taxon>
        <taxon>Pseudonocardia</taxon>
    </lineage>
</organism>
<dbReference type="RefSeq" id="WP_169414230.1">
    <property type="nucleotide sequence ID" value="NZ_JAAXKZ010000072.1"/>
</dbReference>